<dbReference type="CDD" id="cd01189">
    <property type="entry name" value="INT_ICEBs1_C_like"/>
    <property type="match status" value="1"/>
</dbReference>
<dbReference type="InterPro" id="IPR044068">
    <property type="entry name" value="CB"/>
</dbReference>
<dbReference type="GO" id="GO:0003677">
    <property type="term" value="F:DNA binding"/>
    <property type="evidence" value="ECO:0007669"/>
    <property type="project" value="UniProtKB-UniRule"/>
</dbReference>
<evidence type="ECO:0000259" key="7">
    <source>
        <dbReference type="PROSITE" id="PS51900"/>
    </source>
</evidence>
<feature type="domain" description="Core-binding (CB)" evidence="7">
    <location>
        <begin position="62"/>
        <end position="141"/>
    </location>
</feature>
<sequence length="374" mass="44126">MASFRKHANGSWEYRIRIKDPISNKFKEKSKRGFPTKKAAQLAAAKIEQEISTGTFITNNSITFKKVFDNWWTSHSKTLKPSTQYSLESKFNKHILPRFSHLKIQDITKEYCQKMIDEIAEQIDSVNDVKIQANQVFKYAVRMDYIVKNPMEHVIIPKKESDFLVEEPKRNFWTKQEIKDFFKLAKLNLNKQDYVMIHLLIYTGMRKGELLSLEWNDIDFDECAIFISKTLFFKDDKQIIQKAKTYQTRTIHIDTKTVDVLKKWRIQQRKHVLNSNDTLDTKNVLTREDKRPLRLAYPNDKLESFIKTHNLHPITVHGFRHTHASILFEAGATVKEVQVRLGHRDIKTTMNIYTHVTKTVKERTADLFQSYIDI</sequence>
<dbReference type="PANTHER" id="PTHR30629">
    <property type="entry name" value="PROPHAGE INTEGRASE"/>
    <property type="match status" value="1"/>
</dbReference>
<evidence type="ECO:0000256" key="2">
    <source>
        <dbReference type="ARBA" id="ARBA00022908"/>
    </source>
</evidence>
<dbReference type="GO" id="GO:0006310">
    <property type="term" value="P:DNA recombination"/>
    <property type="evidence" value="ECO:0007669"/>
    <property type="project" value="UniProtKB-KW"/>
</dbReference>
<accession>A0A2A5J2L8</accession>
<evidence type="ECO:0000313" key="9">
    <source>
        <dbReference type="Proteomes" id="UP000228754"/>
    </source>
</evidence>
<dbReference type="InterPro" id="IPR002104">
    <property type="entry name" value="Integrase_catalytic"/>
</dbReference>
<dbReference type="AlphaFoldDB" id="A0A2A5J2L8"/>
<dbReference type="InterPro" id="IPR010998">
    <property type="entry name" value="Integrase_recombinase_N"/>
</dbReference>
<dbReference type="EMBL" id="NKHG01000004">
    <property type="protein sequence ID" value="PCK23612.1"/>
    <property type="molecule type" value="Genomic_DNA"/>
</dbReference>
<name>A0A2A5J2L8_BACPU</name>
<dbReference type="Gene3D" id="1.10.443.10">
    <property type="entry name" value="Intergrase catalytic core"/>
    <property type="match status" value="1"/>
</dbReference>
<dbReference type="Pfam" id="PF14659">
    <property type="entry name" value="Phage_int_SAM_3"/>
    <property type="match status" value="1"/>
</dbReference>
<dbReference type="SUPFAM" id="SSF56349">
    <property type="entry name" value="DNA breaking-rejoining enzymes"/>
    <property type="match status" value="1"/>
</dbReference>
<dbReference type="PROSITE" id="PS51900">
    <property type="entry name" value="CB"/>
    <property type="match status" value="1"/>
</dbReference>
<reference evidence="8 9" key="1">
    <citation type="submission" date="2017-06" db="EMBL/GenBank/DDBJ databases">
        <title>Draft Genome Sequence of Bacillus sp Strain 36R Isolated from saline sediment at Atanasia, Sonora, Mexico.</title>
        <authorList>
            <person name="Sanchez Diaz R."/>
            <person name="Quiroz Macias M.E."/>
            <person name="Ibarra Gamez J.C."/>
            <person name="Enciso Ibarra J."/>
            <person name="Gomez Gil B."/>
            <person name="Galaviz Silva L."/>
        </authorList>
    </citation>
    <scope>NUCLEOTIDE SEQUENCE [LARGE SCALE GENOMIC DNA]</scope>
    <source>
        <strain evidence="8 9">36R_ATNSAL</strain>
    </source>
</reference>
<dbReference type="GO" id="GO:0015074">
    <property type="term" value="P:DNA integration"/>
    <property type="evidence" value="ECO:0007669"/>
    <property type="project" value="UniProtKB-KW"/>
</dbReference>
<dbReference type="Proteomes" id="UP000228754">
    <property type="component" value="Unassembled WGS sequence"/>
</dbReference>
<keyword evidence="3 5" id="KW-0238">DNA-binding</keyword>
<dbReference type="InterPro" id="IPR028259">
    <property type="entry name" value="AP2-like_int_N"/>
</dbReference>
<dbReference type="InterPro" id="IPR050808">
    <property type="entry name" value="Phage_Integrase"/>
</dbReference>
<proteinExistence type="inferred from homology"/>
<dbReference type="Pfam" id="PF00589">
    <property type="entry name" value="Phage_integrase"/>
    <property type="match status" value="1"/>
</dbReference>
<evidence type="ECO:0000256" key="1">
    <source>
        <dbReference type="ARBA" id="ARBA00008857"/>
    </source>
</evidence>
<dbReference type="PROSITE" id="PS51898">
    <property type="entry name" value="TYR_RECOMBINASE"/>
    <property type="match status" value="1"/>
</dbReference>
<dbReference type="InterPro" id="IPR011010">
    <property type="entry name" value="DNA_brk_join_enz"/>
</dbReference>
<keyword evidence="4" id="KW-0233">DNA recombination</keyword>
<comment type="similarity">
    <text evidence="1">Belongs to the 'phage' integrase family.</text>
</comment>
<protein>
    <submittedName>
        <fullName evidence="8">Site-specific integrase</fullName>
    </submittedName>
</protein>
<dbReference type="Gene3D" id="1.10.150.130">
    <property type="match status" value="1"/>
</dbReference>
<gene>
    <name evidence="8" type="ORF">CEY02_00755</name>
</gene>
<evidence type="ECO:0000259" key="6">
    <source>
        <dbReference type="PROSITE" id="PS51898"/>
    </source>
</evidence>
<comment type="caution">
    <text evidence="8">The sequence shown here is derived from an EMBL/GenBank/DDBJ whole genome shotgun (WGS) entry which is preliminary data.</text>
</comment>
<evidence type="ECO:0000256" key="3">
    <source>
        <dbReference type="ARBA" id="ARBA00023125"/>
    </source>
</evidence>
<keyword evidence="2" id="KW-0229">DNA integration</keyword>
<evidence type="ECO:0000256" key="4">
    <source>
        <dbReference type="ARBA" id="ARBA00023172"/>
    </source>
</evidence>
<feature type="domain" description="Tyr recombinase" evidence="6">
    <location>
        <begin position="168"/>
        <end position="366"/>
    </location>
</feature>
<dbReference type="InterPro" id="IPR004107">
    <property type="entry name" value="Integrase_SAM-like_N"/>
</dbReference>
<organism evidence="8 9">
    <name type="scientific">Bacillus pumilus</name>
    <name type="common">Bacillus mesentericus</name>
    <dbReference type="NCBI Taxonomy" id="1408"/>
    <lineage>
        <taxon>Bacteria</taxon>
        <taxon>Bacillati</taxon>
        <taxon>Bacillota</taxon>
        <taxon>Bacilli</taxon>
        <taxon>Bacillales</taxon>
        <taxon>Bacillaceae</taxon>
        <taxon>Bacillus</taxon>
    </lineage>
</organism>
<dbReference type="InterPro" id="IPR013762">
    <property type="entry name" value="Integrase-like_cat_sf"/>
</dbReference>
<evidence type="ECO:0000313" key="8">
    <source>
        <dbReference type="EMBL" id="PCK23612.1"/>
    </source>
</evidence>
<dbReference type="PANTHER" id="PTHR30629:SF2">
    <property type="entry name" value="PROPHAGE INTEGRASE INTS-RELATED"/>
    <property type="match status" value="1"/>
</dbReference>
<evidence type="ECO:0000256" key="5">
    <source>
        <dbReference type="PROSITE-ProRule" id="PRU01248"/>
    </source>
</evidence>
<dbReference type="Pfam" id="PF14657">
    <property type="entry name" value="Arm-DNA-bind_4"/>
    <property type="match status" value="1"/>
</dbReference>
<dbReference type="OrthoDB" id="9803188at2"/>